<evidence type="ECO:0000313" key="5">
    <source>
        <dbReference type="Proteomes" id="UP000016762"/>
    </source>
</evidence>
<evidence type="ECO:0000256" key="1">
    <source>
        <dbReference type="ARBA" id="ARBA00004948"/>
    </source>
</evidence>
<dbReference type="InterPro" id="IPR013785">
    <property type="entry name" value="Aldolase_TIM"/>
</dbReference>
<dbReference type="EMBL" id="AWXE01000004">
    <property type="protein sequence ID" value="ERL46621.1"/>
    <property type="molecule type" value="Genomic_DNA"/>
</dbReference>
<dbReference type="GO" id="GO:0004789">
    <property type="term" value="F:thiamine-phosphate diphosphorylase activity"/>
    <property type="evidence" value="ECO:0007669"/>
    <property type="project" value="TreeGrafter"/>
</dbReference>
<comment type="caution">
    <text evidence="4">The sequence shown here is derived from an EMBL/GenBank/DDBJ whole genome shotgun (WGS) entry which is preliminary data.</text>
</comment>
<dbReference type="AlphaFoldDB" id="U2XV29"/>
<dbReference type="EC" id="2.8.1.6" evidence="4"/>
<evidence type="ECO:0000259" key="3">
    <source>
        <dbReference type="Pfam" id="PF02581"/>
    </source>
</evidence>
<sequence length="184" mass="19784">MLPPKIFMTDRHRLPNWKEVLLTLPEGTGVILRDYDAPDRKKMAEQVADICAARGLVLSIGGDPELALALGAGLHMPEKQGPTLFRHLSRIPANALVTLSVHSARGVISARQVSVDAVLISPVFPTNSHPNAATLGPMRFASLVKDCPCPVYALGGMSETRLKRLGTFRAHNVVGYAAIEAFAV</sequence>
<dbReference type="Proteomes" id="UP000016762">
    <property type="component" value="Unassembled WGS sequence"/>
</dbReference>
<reference evidence="4 5" key="1">
    <citation type="journal article" date="2014" name="FEMS Microbiol. Ecol.">
        <title>Genomic differentiation among two strains of the PS1 clade isolated from geographically separated marine habitats.</title>
        <authorList>
            <person name="Jimenez-Infante F."/>
            <person name="Ngugi D.K."/>
            <person name="Alam I."/>
            <person name="Rashid M."/>
            <person name="Baalawi W."/>
            <person name="Kamau A.A."/>
            <person name="Bajic V.B."/>
            <person name="Stingl U."/>
        </authorList>
    </citation>
    <scope>NUCLEOTIDE SEQUENCE [LARGE SCALE GENOMIC DNA]</scope>
    <source>
        <strain evidence="4 5">RS24</strain>
    </source>
</reference>
<evidence type="ECO:0000313" key="4">
    <source>
        <dbReference type="EMBL" id="ERL46621.1"/>
    </source>
</evidence>
<evidence type="ECO:0000256" key="2">
    <source>
        <dbReference type="ARBA" id="ARBA00022977"/>
    </source>
</evidence>
<protein>
    <submittedName>
        <fullName evidence="4">Biotin synthase protein</fullName>
        <ecNumber evidence="4">2.8.1.6</ecNumber>
    </submittedName>
</protein>
<keyword evidence="5" id="KW-1185">Reference proteome</keyword>
<dbReference type="eggNOG" id="COG0352">
    <property type="taxonomic scope" value="Bacteria"/>
</dbReference>
<dbReference type="InterPro" id="IPR036206">
    <property type="entry name" value="ThiamineP_synth_sf"/>
</dbReference>
<feature type="domain" description="Thiamine phosphate synthase/TenI" evidence="3">
    <location>
        <begin position="28"/>
        <end position="178"/>
    </location>
</feature>
<proteinExistence type="predicted"/>
<dbReference type="GO" id="GO:0009228">
    <property type="term" value="P:thiamine biosynthetic process"/>
    <property type="evidence" value="ECO:0007669"/>
    <property type="project" value="UniProtKB-KW"/>
</dbReference>
<dbReference type="PANTHER" id="PTHR20857">
    <property type="entry name" value="THIAMINE-PHOSPHATE PYROPHOSPHORYLASE"/>
    <property type="match status" value="1"/>
</dbReference>
<gene>
    <name evidence="4" type="primary">bioB</name>
    <name evidence="4" type="ORF">RS24_01629</name>
</gene>
<dbReference type="GO" id="GO:0004076">
    <property type="term" value="F:biotin synthase activity"/>
    <property type="evidence" value="ECO:0007669"/>
    <property type="project" value="UniProtKB-EC"/>
</dbReference>
<organism evidence="4 5">
    <name type="scientific">Candidatus Micropelagius thuwalensis</name>
    <dbReference type="NCBI Taxonomy" id="1397666"/>
    <lineage>
        <taxon>Bacteria</taxon>
        <taxon>Pseudomonadati</taxon>
        <taxon>Pseudomonadota</taxon>
        <taxon>Alphaproteobacteria</taxon>
        <taxon>PS1 clade</taxon>
        <taxon>Candidatus Micropelagius</taxon>
    </lineage>
</organism>
<accession>U2XV29</accession>
<dbReference type="STRING" id="1397666.RS24_01629"/>
<dbReference type="Gene3D" id="3.20.20.70">
    <property type="entry name" value="Aldolase class I"/>
    <property type="match status" value="1"/>
</dbReference>
<dbReference type="CDD" id="cd00564">
    <property type="entry name" value="TMP_TenI"/>
    <property type="match status" value="1"/>
</dbReference>
<name>U2XV29_9PROT</name>
<dbReference type="PANTHER" id="PTHR20857:SF23">
    <property type="entry name" value="THIAMINE BIOSYNTHETIC BIFUNCTIONAL ENZYME"/>
    <property type="match status" value="1"/>
</dbReference>
<dbReference type="GO" id="GO:0005737">
    <property type="term" value="C:cytoplasm"/>
    <property type="evidence" value="ECO:0007669"/>
    <property type="project" value="TreeGrafter"/>
</dbReference>
<dbReference type="Pfam" id="PF02581">
    <property type="entry name" value="TMP-TENI"/>
    <property type="match status" value="1"/>
</dbReference>
<dbReference type="InterPro" id="IPR022998">
    <property type="entry name" value="ThiamineP_synth_TenI"/>
</dbReference>
<keyword evidence="4" id="KW-0808">Transferase</keyword>
<dbReference type="SUPFAM" id="SSF51391">
    <property type="entry name" value="Thiamin phosphate synthase"/>
    <property type="match status" value="1"/>
</dbReference>
<keyword evidence="2" id="KW-0784">Thiamine biosynthesis</keyword>
<comment type="pathway">
    <text evidence="1">Cofactor biosynthesis; thiamine diphosphate biosynthesis.</text>
</comment>